<dbReference type="PANTHER" id="PTHR10000:SF8">
    <property type="entry name" value="HAD SUPERFAMILY HYDROLASE-LIKE, TYPE 3"/>
    <property type="match status" value="1"/>
</dbReference>
<name>A0AAW4NU62_9BACT</name>
<accession>A0AAW4NU62</accession>
<protein>
    <submittedName>
        <fullName evidence="1">Cof-type HAD-IIB family hydrolase</fullName>
    </submittedName>
</protein>
<dbReference type="Pfam" id="PF08282">
    <property type="entry name" value="Hydrolase_3"/>
    <property type="match status" value="1"/>
</dbReference>
<proteinExistence type="predicted"/>
<dbReference type="GO" id="GO:0005829">
    <property type="term" value="C:cytosol"/>
    <property type="evidence" value="ECO:0007669"/>
    <property type="project" value="TreeGrafter"/>
</dbReference>
<evidence type="ECO:0000313" key="2">
    <source>
        <dbReference type="Proteomes" id="UP001196873"/>
    </source>
</evidence>
<dbReference type="CDD" id="cd07516">
    <property type="entry name" value="HAD_Pase"/>
    <property type="match status" value="1"/>
</dbReference>
<gene>
    <name evidence="1" type="ORF">KZY68_12840</name>
</gene>
<organism evidence="1 2">
    <name type="scientific">Segatella salivae</name>
    <dbReference type="NCBI Taxonomy" id="228604"/>
    <lineage>
        <taxon>Bacteria</taxon>
        <taxon>Pseudomonadati</taxon>
        <taxon>Bacteroidota</taxon>
        <taxon>Bacteroidia</taxon>
        <taxon>Bacteroidales</taxon>
        <taxon>Prevotellaceae</taxon>
        <taxon>Segatella</taxon>
    </lineage>
</organism>
<reference evidence="1" key="1">
    <citation type="submission" date="2021-07" db="EMBL/GenBank/DDBJ databases">
        <title>Genomic diversity and antimicrobial resistance of Prevotella spp. isolated from chronic lung disease airways.</title>
        <authorList>
            <person name="Webb K.A."/>
            <person name="Olagoke O.S."/>
            <person name="Baird T."/>
            <person name="Neill J."/>
            <person name="Pham A."/>
            <person name="Wells T.J."/>
            <person name="Ramsay K.A."/>
            <person name="Bell S.C."/>
            <person name="Sarovich D.S."/>
            <person name="Price E.P."/>
        </authorList>
    </citation>
    <scope>NUCLEOTIDE SEQUENCE</scope>
    <source>
        <strain evidence="1">SCHI0047.S.3</strain>
    </source>
</reference>
<dbReference type="GO" id="GO:0016791">
    <property type="term" value="F:phosphatase activity"/>
    <property type="evidence" value="ECO:0007669"/>
    <property type="project" value="TreeGrafter"/>
</dbReference>
<dbReference type="AlphaFoldDB" id="A0AAW4NU62"/>
<comment type="caution">
    <text evidence="1">The sequence shown here is derived from an EMBL/GenBank/DDBJ whole genome shotgun (WGS) entry which is preliminary data.</text>
</comment>
<dbReference type="SFLD" id="SFLDG01140">
    <property type="entry name" value="C2.B:_Phosphomannomutase_and_P"/>
    <property type="match status" value="1"/>
</dbReference>
<dbReference type="PANTHER" id="PTHR10000">
    <property type="entry name" value="PHOSPHOSERINE PHOSPHATASE"/>
    <property type="match status" value="1"/>
</dbReference>
<sequence>MEYKLIALDLDGTLTNSEKRITPRTKAALMEAQKRGVRLVLASGRPTFGIMPLAKELELARYGGFILAFNGGKIVDCKTGKTVFEKTLDPALVPTLYHEAMQAGMQILTYKGEGIIATSDKDPYVMEEAHINQMPVLQANAFLNDIVYPINKCLIVGSPAPLHDLELKLSQRLKHEMELYRSADYFLECVPLGIDKAESIDKLIDILGIKRQEIIACGDGYNDVSMLKFAGLGVAMANASEDIRQLADVVTLSNDNDGVGQIVEDYVLTPLS</sequence>
<dbReference type="InterPro" id="IPR006379">
    <property type="entry name" value="HAD-SF_hydro_IIB"/>
</dbReference>
<dbReference type="NCBIfam" id="TIGR00099">
    <property type="entry name" value="Cof-subfamily"/>
    <property type="match status" value="1"/>
</dbReference>
<dbReference type="SFLD" id="SFLDG01144">
    <property type="entry name" value="C2.B.4:_PGP_Like"/>
    <property type="match status" value="1"/>
</dbReference>
<keyword evidence="1" id="KW-0378">Hydrolase</keyword>
<dbReference type="PROSITE" id="PS01229">
    <property type="entry name" value="COF_2"/>
    <property type="match status" value="1"/>
</dbReference>
<dbReference type="Proteomes" id="UP001196873">
    <property type="component" value="Unassembled WGS sequence"/>
</dbReference>
<dbReference type="EMBL" id="JAHXRF010000024">
    <property type="protein sequence ID" value="MBW4866867.1"/>
    <property type="molecule type" value="Genomic_DNA"/>
</dbReference>
<dbReference type="NCBIfam" id="TIGR01484">
    <property type="entry name" value="HAD-SF-IIB"/>
    <property type="match status" value="1"/>
</dbReference>
<dbReference type="GO" id="GO:0000287">
    <property type="term" value="F:magnesium ion binding"/>
    <property type="evidence" value="ECO:0007669"/>
    <property type="project" value="TreeGrafter"/>
</dbReference>
<dbReference type="SFLD" id="SFLDS00003">
    <property type="entry name" value="Haloacid_Dehalogenase"/>
    <property type="match status" value="1"/>
</dbReference>
<evidence type="ECO:0000313" key="1">
    <source>
        <dbReference type="EMBL" id="MBW4866867.1"/>
    </source>
</evidence>
<dbReference type="InterPro" id="IPR000150">
    <property type="entry name" value="Cof"/>
</dbReference>
<dbReference type="RefSeq" id="WP_219428487.1">
    <property type="nucleotide sequence ID" value="NZ_CAUVMP010000026.1"/>
</dbReference>